<dbReference type="InterPro" id="IPR045339">
    <property type="entry name" value="DUF6534"/>
</dbReference>
<sequence>MAGVIILLALMQCLAGIINTANFGLTKEVSKLEHIETGVKVGCSLPIFFSSAASLLPESYVWLIGSAVCDVTITVAMTFILNEYRSKTPWRKTDTLITKLIFNTVETGAVTTIVATTEIVLFILFPTTNLDQLPAYMLGPLYAIVLVVSLNARASLDTQTGLGPTSHGVGHELDWRRTFGNTDQEALRTVHMTTYIMSEICSVQADSKLHDSEV</sequence>
<dbReference type="PANTHER" id="PTHR40465">
    <property type="entry name" value="CHROMOSOME 1, WHOLE GENOME SHOTGUN SEQUENCE"/>
    <property type="match status" value="1"/>
</dbReference>
<keyword evidence="1" id="KW-0472">Membrane</keyword>
<feature type="transmembrane region" description="Helical" evidence="1">
    <location>
        <begin position="101"/>
        <end position="127"/>
    </location>
</feature>
<dbReference type="AlphaFoldDB" id="A0AAD7E7Q4"/>
<evidence type="ECO:0000256" key="1">
    <source>
        <dbReference type="SAM" id="Phobius"/>
    </source>
</evidence>
<reference evidence="4" key="1">
    <citation type="submission" date="2023-03" db="EMBL/GenBank/DDBJ databases">
        <title>Massive genome expansion in bonnet fungi (Mycena s.s.) driven by repeated elements and novel gene families across ecological guilds.</title>
        <authorList>
            <consortium name="Lawrence Berkeley National Laboratory"/>
            <person name="Harder C.B."/>
            <person name="Miyauchi S."/>
            <person name="Viragh M."/>
            <person name="Kuo A."/>
            <person name="Thoen E."/>
            <person name="Andreopoulos B."/>
            <person name="Lu D."/>
            <person name="Skrede I."/>
            <person name="Drula E."/>
            <person name="Henrissat B."/>
            <person name="Morin E."/>
            <person name="Kohler A."/>
            <person name="Barry K."/>
            <person name="LaButti K."/>
            <person name="Morin E."/>
            <person name="Salamov A."/>
            <person name="Lipzen A."/>
            <person name="Mereny Z."/>
            <person name="Hegedus B."/>
            <person name="Baldrian P."/>
            <person name="Stursova M."/>
            <person name="Weitz H."/>
            <person name="Taylor A."/>
            <person name="Grigoriev I.V."/>
            <person name="Nagy L.G."/>
            <person name="Martin F."/>
            <person name="Kauserud H."/>
        </authorList>
    </citation>
    <scope>NUCLEOTIDE SEQUENCE</scope>
    <source>
        <strain evidence="4">CBHHK002</strain>
    </source>
</reference>
<dbReference type="EMBL" id="JARIHO010000145">
    <property type="protein sequence ID" value="KAJ7301051.1"/>
    <property type="molecule type" value="Genomic_DNA"/>
</dbReference>
<comment type="caution">
    <text evidence="4">The sequence shown here is derived from an EMBL/GenBank/DDBJ whole genome shotgun (WGS) entry which is preliminary data.</text>
</comment>
<feature type="signal peptide" evidence="2">
    <location>
        <begin position="1"/>
        <end position="15"/>
    </location>
</feature>
<feature type="transmembrane region" description="Helical" evidence="1">
    <location>
        <begin position="60"/>
        <end position="81"/>
    </location>
</feature>
<gene>
    <name evidence="4" type="ORF">DFH08DRAFT_979112</name>
</gene>
<evidence type="ECO:0000313" key="5">
    <source>
        <dbReference type="Proteomes" id="UP001218218"/>
    </source>
</evidence>
<evidence type="ECO:0000259" key="3">
    <source>
        <dbReference type="Pfam" id="PF20152"/>
    </source>
</evidence>
<dbReference type="Proteomes" id="UP001218218">
    <property type="component" value="Unassembled WGS sequence"/>
</dbReference>
<keyword evidence="1" id="KW-1133">Transmembrane helix</keyword>
<dbReference type="PANTHER" id="PTHR40465:SF1">
    <property type="entry name" value="DUF6534 DOMAIN-CONTAINING PROTEIN"/>
    <property type="match status" value="1"/>
</dbReference>
<dbReference type="Pfam" id="PF20152">
    <property type="entry name" value="DUF6534"/>
    <property type="match status" value="1"/>
</dbReference>
<evidence type="ECO:0000256" key="2">
    <source>
        <dbReference type="SAM" id="SignalP"/>
    </source>
</evidence>
<keyword evidence="1" id="KW-0812">Transmembrane</keyword>
<feature type="transmembrane region" description="Helical" evidence="1">
    <location>
        <begin position="133"/>
        <end position="152"/>
    </location>
</feature>
<proteinExistence type="predicted"/>
<name>A0AAD7E7Q4_9AGAR</name>
<protein>
    <recommendedName>
        <fullName evidence="3">DUF6534 domain-containing protein</fullName>
    </recommendedName>
</protein>
<keyword evidence="5" id="KW-1185">Reference proteome</keyword>
<organism evidence="4 5">
    <name type="scientific">Mycena albidolilacea</name>
    <dbReference type="NCBI Taxonomy" id="1033008"/>
    <lineage>
        <taxon>Eukaryota</taxon>
        <taxon>Fungi</taxon>
        <taxon>Dikarya</taxon>
        <taxon>Basidiomycota</taxon>
        <taxon>Agaricomycotina</taxon>
        <taxon>Agaricomycetes</taxon>
        <taxon>Agaricomycetidae</taxon>
        <taxon>Agaricales</taxon>
        <taxon>Marasmiineae</taxon>
        <taxon>Mycenaceae</taxon>
        <taxon>Mycena</taxon>
    </lineage>
</organism>
<feature type="domain" description="DUF6534" evidence="3">
    <location>
        <begin position="66"/>
        <end position="155"/>
    </location>
</feature>
<keyword evidence="2" id="KW-0732">Signal</keyword>
<evidence type="ECO:0000313" key="4">
    <source>
        <dbReference type="EMBL" id="KAJ7301051.1"/>
    </source>
</evidence>
<accession>A0AAD7E7Q4</accession>
<feature type="chain" id="PRO_5042240312" description="DUF6534 domain-containing protein" evidence="2">
    <location>
        <begin position="16"/>
        <end position="214"/>
    </location>
</feature>